<keyword evidence="1" id="KW-0472">Membrane</keyword>
<feature type="transmembrane region" description="Helical" evidence="1">
    <location>
        <begin position="36"/>
        <end position="61"/>
    </location>
</feature>
<feature type="transmembrane region" description="Helical" evidence="1">
    <location>
        <begin position="332"/>
        <end position="351"/>
    </location>
</feature>
<name>A0A644ZMJ5_9ZZZZ</name>
<feature type="transmembrane region" description="Helical" evidence="1">
    <location>
        <begin position="451"/>
        <end position="472"/>
    </location>
</feature>
<dbReference type="GO" id="GO:0016020">
    <property type="term" value="C:membrane"/>
    <property type="evidence" value="ECO:0007669"/>
    <property type="project" value="InterPro"/>
</dbReference>
<dbReference type="AlphaFoldDB" id="A0A644ZMJ5"/>
<feature type="transmembrane region" description="Helical" evidence="1">
    <location>
        <begin position="357"/>
        <end position="375"/>
    </location>
</feature>
<sequence length="475" mass="51305">MMSPFMVGMSFLVLGIILLLGKWIRVTTPGLQKLFIPSSLIGGFLALILGPQVLGNVVGWLEHENGIFALLSSGIFPEDMLTVWAALPGLFINIIFATLFLGKKLPGIRDIWNIAGPQVAFGQTVAWGQYVFGILITILILTPFFKIDPVAGALIEIGFEGGHGTAAGMASSFEEVGFPEGADLSIGLATVGLLFSVILGILLLNYGVRTGKSAILQNPDEISLKKSEQAGIVDFDARESAGKITTRPESIEPLSLHFAYAGVAIGIGYVILQALQLIEELIWSRSTGIYLLEHMPLFPLAMIGGIILELFLDRFDKYKTLDRNLMMRAQGLSLDILIVSAIATLSLDAISGNLAPFIILSIVGVLWNVIAFLLLGPRMIPSYWFERGIGDFGQSMGMTASGLLLMKIADPDNRSPALESFGYKQLMFEPIVGGGLFTATSVPLIHNFGPAPVLILTAIIMLFWIGMGLLYFGRK</sequence>
<dbReference type="InterPro" id="IPR004445">
    <property type="entry name" value="GltS"/>
</dbReference>
<feature type="transmembrane region" description="Helical" evidence="1">
    <location>
        <begin position="295"/>
        <end position="312"/>
    </location>
</feature>
<dbReference type="PANTHER" id="PTHR36178">
    <property type="entry name" value="SLR0625 PROTEIN"/>
    <property type="match status" value="1"/>
</dbReference>
<keyword evidence="1" id="KW-0812">Transmembrane</keyword>
<feature type="transmembrane region" description="Helical" evidence="1">
    <location>
        <begin position="254"/>
        <end position="275"/>
    </location>
</feature>
<dbReference type="GO" id="GO:0015501">
    <property type="term" value="F:glutamate:sodium symporter activity"/>
    <property type="evidence" value="ECO:0007669"/>
    <property type="project" value="InterPro"/>
</dbReference>
<evidence type="ECO:0000313" key="2">
    <source>
        <dbReference type="EMBL" id="MPM38964.1"/>
    </source>
</evidence>
<evidence type="ECO:0008006" key="3">
    <source>
        <dbReference type="Google" id="ProtNLM"/>
    </source>
</evidence>
<reference evidence="2" key="1">
    <citation type="submission" date="2019-08" db="EMBL/GenBank/DDBJ databases">
        <authorList>
            <person name="Kucharzyk K."/>
            <person name="Murdoch R.W."/>
            <person name="Higgins S."/>
            <person name="Loffler F."/>
        </authorList>
    </citation>
    <scope>NUCLEOTIDE SEQUENCE</scope>
</reference>
<feature type="transmembrane region" description="Helical" evidence="1">
    <location>
        <begin position="6"/>
        <end position="24"/>
    </location>
</feature>
<keyword evidence="1" id="KW-1133">Transmembrane helix</keyword>
<gene>
    <name evidence="2" type="ORF">SDC9_85595</name>
</gene>
<protein>
    <recommendedName>
        <fullName evidence="3">Sodium/glutamate symporter</fullName>
    </recommendedName>
</protein>
<feature type="transmembrane region" description="Helical" evidence="1">
    <location>
        <begin position="81"/>
        <end position="101"/>
    </location>
</feature>
<comment type="caution">
    <text evidence="2">The sequence shown here is derived from an EMBL/GenBank/DDBJ whole genome shotgun (WGS) entry which is preliminary data.</text>
</comment>
<dbReference type="GO" id="GO:0015813">
    <property type="term" value="P:L-glutamate transmembrane transport"/>
    <property type="evidence" value="ECO:0007669"/>
    <property type="project" value="InterPro"/>
</dbReference>
<dbReference type="PANTHER" id="PTHR36178:SF1">
    <property type="entry name" value="SODIUM_GLUTAMATE SYMPORTER"/>
    <property type="match status" value="1"/>
</dbReference>
<organism evidence="2">
    <name type="scientific">bioreactor metagenome</name>
    <dbReference type="NCBI Taxonomy" id="1076179"/>
    <lineage>
        <taxon>unclassified sequences</taxon>
        <taxon>metagenomes</taxon>
        <taxon>ecological metagenomes</taxon>
    </lineage>
</organism>
<dbReference type="EMBL" id="VSSQ01008476">
    <property type="protein sequence ID" value="MPM38964.1"/>
    <property type="molecule type" value="Genomic_DNA"/>
</dbReference>
<accession>A0A644ZMJ5</accession>
<evidence type="ECO:0000256" key="1">
    <source>
        <dbReference type="SAM" id="Phobius"/>
    </source>
</evidence>
<feature type="transmembrane region" description="Helical" evidence="1">
    <location>
        <begin position="121"/>
        <end position="145"/>
    </location>
</feature>
<proteinExistence type="predicted"/>
<feature type="transmembrane region" description="Helical" evidence="1">
    <location>
        <begin position="186"/>
        <end position="208"/>
    </location>
</feature>